<dbReference type="EMBL" id="JAEPRC010001066">
    <property type="protein sequence ID" value="KAG2190084.1"/>
    <property type="molecule type" value="Genomic_DNA"/>
</dbReference>
<evidence type="ECO:0000256" key="1">
    <source>
        <dbReference type="PROSITE-ProRule" id="PRU00175"/>
    </source>
</evidence>
<keyword evidence="1" id="KW-0862">Zinc</keyword>
<feature type="coiled-coil region" evidence="2">
    <location>
        <begin position="73"/>
        <end position="124"/>
    </location>
</feature>
<dbReference type="PROSITE" id="PS50089">
    <property type="entry name" value="ZF_RING_2"/>
    <property type="match status" value="1"/>
</dbReference>
<dbReference type="SUPFAM" id="SSF57850">
    <property type="entry name" value="RING/U-box"/>
    <property type="match status" value="1"/>
</dbReference>
<dbReference type="GO" id="GO:0008270">
    <property type="term" value="F:zinc ion binding"/>
    <property type="evidence" value="ECO:0007669"/>
    <property type="project" value="UniProtKB-KW"/>
</dbReference>
<keyword evidence="1" id="KW-0479">Metal-binding</keyword>
<accession>A0A8H7QDP9</accession>
<organism evidence="4 5">
    <name type="scientific">Mucor plumbeus</name>
    <dbReference type="NCBI Taxonomy" id="97098"/>
    <lineage>
        <taxon>Eukaryota</taxon>
        <taxon>Fungi</taxon>
        <taxon>Fungi incertae sedis</taxon>
        <taxon>Mucoromycota</taxon>
        <taxon>Mucoromycotina</taxon>
        <taxon>Mucoromycetes</taxon>
        <taxon>Mucorales</taxon>
        <taxon>Mucorineae</taxon>
        <taxon>Mucoraceae</taxon>
        <taxon>Mucor</taxon>
    </lineage>
</organism>
<dbReference type="SMART" id="SM00184">
    <property type="entry name" value="RING"/>
    <property type="match status" value="1"/>
</dbReference>
<dbReference type="Gene3D" id="3.30.40.10">
    <property type="entry name" value="Zinc/RING finger domain, C3HC4 (zinc finger)"/>
    <property type="match status" value="1"/>
</dbReference>
<feature type="domain" description="RING-type" evidence="3">
    <location>
        <begin position="5"/>
        <end position="46"/>
    </location>
</feature>
<dbReference type="Proteomes" id="UP000650833">
    <property type="component" value="Unassembled WGS sequence"/>
</dbReference>
<evidence type="ECO:0000259" key="3">
    <source>
        <dbReference type="PROSITE" id="PS50089"/>
    </source>
</evidence>
<reference evidence="4" key="1">
    <citation type="submission" date="2020-12" db="EMBL/GenBank/DDBJ databases">
        <title>Metabolic potential, ecology and presence of endohyphal bacteria is reflected in genomic diversity of Mucoromycotina.</title>
        <authorList>
            <person name="Muszewska A."/>
            <person name="Okrasinska A."/>
            <person name="Steczkiewicz K."/>
            <person name="Drgas O."/>
            <person name="Orlowska M."/>
            <person name="Perlinska-Lenart U."/>
            <person name="Aleksandrzak-Piekarczyk T."/>
            <person name="Szatraj K."/>
            <person name="Zielenkiewicz U."/>
            <person name="Pilsyk S."/>
            <person name="Malc E."/>
            <person name="Mieczkowski P."/>
            <person name="Kruszewska J.S."/>
            <person name="Biernat P."/>
            <person name="Pawlowska J."/>
        </authorList>
    </citation>
    <scope>NUCLEOTIDE SEQUENCE</scope>
    <source>
        <strain evidence="4">CBS 226.32</strain>
    </source>
</reference>
<keyword evidence="5" id="KW-1185">Reference proteome</keyword>
<protein>
    <recommendedName>
        <fullName evidence="3">RING-type domain-containing protein</fullName>
    </recommendedName>
</protein>
<proteinExistence type="predicted"/>
<feature type="non-terminal residue" evidence="4">
    <location>
        <position position="1"/>
    </location>
</feature>
<keyword evidence="1" id="KW-0863">Zinc-finger</keyword>
<dbReference type="InterPro" id="IPR013083">
    <property type="entry name" value="Znf_RING/FYVE/PHD"/>
</dbReference>
<comment type="caution">
    <text evidence="4">The sequence shown here is derived from an EMBL/GenBank/DDBJ whole genome shotgun (WGS) entry which is preliminary data.</text>
</comment>
<sequence>MRVICSICMEDIGKNEAVSVVVCGHVFDLTCILHCLKVGKKCPLCNQDIFGSTQQEQFIRTYFSTNNSDEKAIRQLKHQLSTVSGEVQKWQSQQNEYCALKTKLEEVQNELKRSRELISLLHEKYSNLKIEASMAKLNCQER</sequence>
<dbReference type="OrthoDB" id="6105938at2759"/>
<dbReference type="Pfam" id="PF13639">
    <property type="entry name" value="zf-RING_2"/>
    <property type="match status" value="1"/>
</dbReference>
<gene>
    <name evidence="4" type="ORF">INT46_010085</name>
</gene>
<evidence type="ECO:0000313" key="5">
    <source>
        <dbReference type="Proteomes" id="UP000650833"/>
    </source>
</evidence>
<evidence type="ECO:0000256" key="2">
    <source>
        <dbReference type="SAM" id="Coils"/>
    </source>
</evidence>
<dbReference type="InterPro" id="IPR001841">
    <property type="entry name" value="Znf_RING"/>
</dbReference>
<evidence type="ECO:0000313" key="4">
    <source>
        <dbReference type="EMBL" id="KAG2190084.1"/>
    </source>
</evidence>
<dbReference type="AlphaFoldDB" id="A0A8H7QDP9"/>
<keyword evidence="2" id="KW-0175">Coiled coil</keyword>
<name>A0A8H7QDP9_9FUNG</name>